<evidence type="ECO:0000313" key="1">
    <source>
        <dbReference type="EMBL" id="GBF49552.1"/>
    </source>
</evidence>
<evidence type="ECO:0000313" key="2">
    <source>
        <dbReference type="Proteomes" id="UP000245133"/>
    </source>
</evidence>
<dbReference type="RefSeq" id="WP_108974539.1">
    <property type="nucleotide sequence ID" value="NZ_BFBB01000003.1"/>
</dbReference>
<proteinExistence type="predicted"/>
<reference evidence="1 2" key="1">
    <citation type="submission" date="2018-02" db="EMBL/GenBank/DDBJ databases">
        <title>Novel Leptospira species isolated from soil and water in Japan.</title>
        <authorList>
            <person name="Nakao R."/>
            <person name="Masuzawa T."/>
        </authorList>
    </citation>
    <scope>NUCLEOTIDE SEQUENCE [LARGE SCALE GENOMIC DNA]</scope>
    <source>
        <strain evidence="1 2">YH101</strain>
    </source>
</reference>
<dbReference type="NCBIfam" id="TIGR04453">
    <property type="entry name" value="Lepto_8Cys"/>
    <property type="match status" value="1"/>
</dbReference>
<dbReference type="InterPro" id="IPR031029">
    <property type="entry name" value="Lepto_8Cys"/>
</dbReference>
<keyword evidence="1" id="KW-0449">Lipoprotein</keyword>
<sequence>MKTFIKISISILLLFFLSCQDIVEQKCTLACNQFVSCTEKTLKMELSPEAKRSGHISCMDGCTTHNSDILQCYDQEPTSCQGFGNCVLQIGTLE</sequence>
<protein>
    <submittedName>
        <fullName evidence="1">Lipoprotein</fullName>
    </submittedName>
</protein>
<name>A0A2P2DY47_9LEPT</name>
<dbReference type="OrthoDB" id="332344at2"/>
<gene>
    <name evidence="1" type="ORF">LPTSP4_10660</name>
</gene>
<dbReference type="EMBL" id="BFBB01000003">
    <property type="protein sequence ID" value="GBF49552.1"/>
    <property type="molecule type" value="Genomic_DNA"/>
</dbReference>
<dbReference type="PROSITE" id="PS51257">
    <property type="entry name" value="PROKAR_LIPOPROTEIN"/>
    <property type="match status" value="1"/>
</dbReference>
<dbReference type="Proteomes" id="UP000245133">
    <property type="component" value="Unassembled WGS sequence"/>
</dbReference>
<dbReference type="AlphaFoldDB" id="A0A2P2DY47"/>
<accession>A0A2P2DY47</accession>
<comment type="caution">
    <text evidence="1">The sequence shown here is derived from an EMBL/GenBank/DDBJ whole genome shotgun (WGS) entry which is preliminary data.</text>
</comment>
<keyword evidence="2" id="KW-1185">Reference proteome</keyword>
<organism evidence="1 2">
    <name type="scientific">Leptospira ryugenii</name>
    <dbReference type="NCBI Taxonomy" id="1917863"/>
    <lineage>
        <taxon>Bacteria</taxon>
        <taxon>Pseudomonadati</taxon>
        <taxon>Spirochaetota</taxon>
        <taxon>Spirochaetia</taxon>
        <taxon>Leptospirales</taxon>
        <taxon>Leptospiraceae</taxon>
        <taxon>Leptospira</taxon>
    </lineage>
</organism>